<dbReference type="EMBL" id="CP013615">
    <property type="protein sequence ID" value="AMN31049.1"/>
    <property type="molecule type" value="Genomic_DNA"/>
</dbReference>
<proteinExistence type="predicted"/>
<reference evidence="1 2" key="1">
    <citation type="journal article" date="2016" name="PLoS ONE">
        <title>Plasmid Characterization and Chromosome Analysis of Two netF+ Clostridium perfringens Isolates Associated with Foal and Canine Necrotizing Enteritis.</title>
        <authorList>
            <person name="Mehdizadeh Gohari I."/>
            <person name="Kropinski A.M."/>
            <person name="Weese S.J."/>
            <person name="Parreira V.R."/>
            <person name="Whitehead A.E."/>
            <person name="Boerlin P."/>
            <person name="Prescott J.F."/>
        </authorList>
    </citation>
    <scope>NUCLEOTIDE SEQUENCE [LARGE SCALE GENOMIC DNA]</scope>
    <source>
        <strain evidence="1 2">JP838</strain>
        <plasmid evidence="2">Plasmid pJFP838A</plasmid>
    </source>
</reference>
<evidence type="ECO:0000313" key="1">
    <source>
        <dbReference type="EMBL" id="AMN31049.1"/>
    </source>
</evidence>
<geneLocation type="plasmid" evidence="1 2">
    <name>pJFP838A</name>
</geneLocation>
<dbReference type="PATRIC" id="fig|1502.177.peg.3341"/>
<dbReference type="Proteomes" id="UP000070260">
    <property type="component" value="Plasmid pJFP838A"/>
</dbReference>
<sequence>MNNKRYVSKITINSKLDIECDEFIDKDLKRKIDEEIKKAIKNVINSNDFDIESSIINIAD</sequence>
<dbReference type="RefSeq" id="WP_061429655.1">
    <property type="nucleotide sequence ID" value="NZ_CATNZX010000001.1"/>
</dbReference>
<keyword evidence="1" id="KW-0614">Plasmid</keyword>
<organism evidence="1 2">
    <name type="scientific">Clostridium perfringens</name>
    <dbReference type="NCBI Taxonomy" id="1502"/>
    <lineage>
        <taxon>Bacteria</taxon>
        <taxon>Bacillati</taxon>
        <taxon>Bacillota</taxon>
        <taxon>Clostridia</taxon>
        <taxon>Eubacteriales</taxon>
        <taxon>Clostridiaceae</taxon>
        <taxon>Clostridium</taxon>
    </lineage>
</organism>
<gene>
    <name evidence="1" type="ORF">JFP838_pA0133</name>
</gene>
<dbReference type="AlphaFoldDB" id="A0A140GR90"/>
<name>A0A140GR90_CLOPF</name>
<accession>A0A140GR90</accession>
<evidence type="ECO:0000313" key="2">
    <source>
        <dbReference type="Proteomes" id="UP000070260"/>
    </source>
</evidence>
<protein>
    <submittedName>
        <fullName evidence="1">Uncharacterized protein</fullName>
    </submittedName>
</protein>